<name>A0A2K2BJ77_POPTR</name>
<dbReference type="InParanoid" id="A0A2K2BJ77"/>
<feature type="transmembrane region" description="Helical" evidence="1">
    <location>
        <begin position="41"/>
        <end position="60"/>
    </location>
</feature>
<accession>A0A2K2BJ77</accession>
<keyword evidence="1" id="KW-1133">Transmembrane helix</keyword>
<keyword evidence="3" id="KW-1185">Reference proteome</keyword>
<evidence type="ECO:0000313" key="3">
    <source>
        <dbReference type="Proteomes" id="UP000006729"/>
    </source>
</evidence>
<sequence length="100" mass="11650">MVVLIAFNRTVRHHIVLSLQGMDRIPILYYMHAFGEMYREAWVLGLFQILSLLSVVKMPFSIGRFWYAFKDDARVEILASLNLSEKLVVIYQICQRGPMA</sequence>
<gene>
    <name evidence="2" type="ORF">POPTR_002G153300</name>
</gene>
<dbReference type="Proteomes" id="UP000006729">
    <property type="component" value="Chromosome 2"/>
</dbReference>
<dbReference type="EMBL" id="CM009291">
    <property type="protein sequence ID" value="PNT49828.1"/>
    <property type="molecule type" value="Genomic_DNA"/>
</dbReference>
<reference evidence="2 3" key="1">
    <citation type="journal article" date="2006" name="Science">
        <title>The genome of black cottonwood, Populus trichocarpa (Torr. &amp; Gray).</title>
        <authorList>
            <person name="Tuskan G.A."/>
            <person name="Difazio S."/>
            <person name="Jansson S."/>
            <person name="Bohlmann J."/>
            <person name="Grigoriev I."/>
            <person name="Hellsten U."/>
            <person name="Putnam N."/>
            <person name="Ralph S."/>
            <person name="Rombauts S."/>
            <person name="Salamov A."/>
            <person name="Schein J."/>
            <person name="Sterck L."/>
            <person name="Aerts A."/>
            <person name="Bhalerao R.R."/>
            <person name="Bhalerao R.P."/>
            <person name="Blaudez D."/>
            <person name="Boerjan W."/>
            <person name="Brun A."/>
            <person name="Brunner A."/>
            <person name="Busov V."/>
            <person name="Campbell M."/>
            <person name="Carlson J."/>
            <person name="Chalot M."/>
            <person name="Chapman J."/>
            <person name="Chen G.L."/>
            <person name="Cooper D."/>
            <person name="Coutinho P.M."/>
            <person name="Couturier J."/>
            <person name="Covert S."/>
            <person name="Cronk Q."/>
            <person name="Cunningham R."/>
            <person name="Davis J."/>
            <person name="Degroeve S."/>
            <person name="Dejardin A."/>
            <person name="Depamphilis C."/>
            <person name="Detter J."/>
            <person name="Dirks B."/>
            <person name="Dubchak I."/>
            <person name="Duplessis S."/>
            <person name="Ehlting J."/>
            <person name="Ellis B."/>
            <person name="Gendler K."/>
            <person name="Goodstein D."/>
            <person name="Gribskov M."/>
            <person name="Grimwood J."/>
            <person name="Groover A."/>
            <person name="Gunter L."/>
            <person name="Hamberger B."/>
            <person name="Heinze B."/>
            <person name="Helariutta Y."/>
            <person name="Henrissat B."/>
            <person name="Holligan D."/>
            <person name="Holt R."/>
            <person name="Huang W."/>
            <person name="Islam-Faridi N."/>
            <person name="Jones S."/>
            <person name="Jones-Rhoades M."/>
            <person name="Jorgensen R."/>
            <person name="Joshi C."/>
            <person name="Kangasjarvi J."/>
            <person name="Karlsson J."/>
            <person name="Kelleher C."/>
            <person name="Kirkpatrick R."/>
            <person name="Kirst M."/>
            <person name="Kohler A."/>
            <person name="Kalluri U."/>
            <person name="Larimer F."/>
            <person name="Leebens-Mack J."/>
            <person name="Leple J.C."/>
            <person name="Locascio P."/>
            <person name="Lou Y."/>
            <person name="Lucas S."/>
            <person name="Martin F."/>
            <person name="Montanini B."/>
            <person name="Napoli C."/>
            <person name="Nelson D.R."/>
            <person name="Nelson C."/>
            <person name="Nieminen K."/>
            <person name="Nilsson O."/>
            <person name="Pereda V."/>
            <person name="Peter G."/>
            <person name="Philippe R."/>
            <person name="Pilate G."/>
            <person name="Poliakov A."/>
            <person name="Razumovskaya J."/>
            <person name="Richardson P."/>
            <person name="Rinaldi C."/>
            <person name="Ritland K."/>
            <person name="Rouze P."/>
            <person name="Ryaboy D."/>
            <person name="Schmutz J."/>
            <person name="Schrader J."/>
            <person name="Segerman B."/>
            <person name="Shin H."/>
            <person name="Siddiqui A."/>
            <person name="Sterky F."/>
            <person name="Terry A."/>
            <person name="Tsai C.J."/>
            <person name="Uberbacher E."/>
            <person name="Unneberg P."/>
            <person name="Vahala J."/>
            <person name="Wall K."/>
            <person name="Wessler S."/>
            <person name="Yang G."/>
            <person name="Yin T."/>
            <person name="Douglas C."/>
            <person name="Marra M."/>
            <person name="Sandberg G."/>
            <person name="Van de Peer Y."/>
            <person name="Rokhsar D."/>
        </authorList>
    </citation>
    <scope>NUCLEOTIDE SEQUENCE [LARGE SCALE GENOMIC DNA]</scope>
    <source>
        <strain evidence="3">cv. Nisqually</strain>
    </source>
</reference>
<organism evidence="2 3">
    <name type="scientific">Populus trichocarpa</name>
    <name type="common">Western balsam poplar</name>
    <name type="synonym">Populus balsamifera subsp. trichocarpa</name>
    <dbReference type="NCBI Taxonomy" id="3694"/>
    <lineage>
        <taxon>Eukaryota</taxon>
        <taxon>Viridiplantae</taxon>
        <taxon>Streptophyta</taxon>
        <taxon>Embryophyta</taxon>
        <taxon>Tracheophyta</taxon>
        <taxon>Spermatophyta</taxon>
        <taxon>Magnoliopsida</taxon>
        <taxon>eudicotyledons</taxon>
        <taxon>Gunneridae</taxon>
        <taxon>Pentapetalae</taxon>
        <taxon>rosids</taxon>
        <taxon>fabids</taxon>
        <taxon>Malpighiales</taxon>
        <taxon>Salicaceae</taxon>
        <taxon>Saliceae</taxon>
        <taxon>Populus</taxon>
    </lineage>
</organism>
<evidence type="ECO:0000256" key="1">
    <source>
        <dbReference type="SAM" id="Phobius"/>
    </source>
</evidence>
<protein>
    <submittedName>
        <fullName evidence="2">Uncharacterized protein</fullName>
    </submittedName>
</protein>
<keyword evidence="1" id="KW-0472">Membrane</keyword>
<proteinExistence type="predicted"/>
<evidence type="ECO:0000313" key="2">
    <source>
        <dbReference type="EMBL" id="PNT49828.1"/>
    </source>
</evidence>
<keyword evidence="1" id="KW-0812">Transmembrane</keyword>
<dbReference type="AlphaFoldDB" id="A0A2K2BJ77"/>